<dbReference type="KEGG" id="eac:EAL2_808p07140"/>
<keyword evidence="3" id="KW-1185">Reference proteome</keyword>
<dbReference type="RefSeq" id="WP_025437050.1">
    <property type="nucleotide sequence ID" value="NZ_CP007453.1"/>
</dbReference>
<feature type="transmembrane region" description="Helical" evidence="1">
    <location>
        <begin position="208"/>
        <end position="228"/>
    </location>
</feature>
<dbReference type="HOGENOM" id="CLU_020957_1_0_9"/>
<name>W8TQ49_PEPAC</name>
<protein>
    <submittedName>
        <fullName evidence="2">Xanthine/uracil/vitamin C permease</fullName>
    </submittedName>
</protein>
<dbReference type="Proteomes" id="UP000019591">
    <property type="component" value="Plasmid EAL2_808p"/>
</dbReference>
<dbReference type="PANTHER" id="PTHR31610">
    <property type="entry name" value="SLR0360 PROTEIN"/>
    <property type="match status" value="1"/>
</dbReference>
<dbReference type="EMBL" id="CP007453">
    <property type="protein sequence ID" value="AHM58217.1"/>
    <property type="molecule type" value="Genomic_DNA"/>
</dbReference>
<gene>
    <name evidence="2" type="ORF">EAL2_808p07140</name>
</gene>
<evidence type="ECO:0000313" key="3">
    <source>
        <dbReference type="Proteomes" id="UP000019591"/>
    </source>
</evidence>
<evidence type="ECO:0000256" key="1">
    <source>
        <dbReference type="SAM" id="Phobius"/>
    </source>
</evidence>
<dbReference type="eggNOG" id="COG2252">
    <property type="taxonomic scope" value="Bacteria"/>
</dbReference>
<dbReference type="PATRIC" id="fig|1286171.3.peg.2896"/>
<feature type="transmembrane region" description="Helical" evidence="1">
    <location>
        <begin position="435"/>
        <end position="457"/>
    </location>
</feature>
<geneLocation type="plasmid" evidence="2 3">
    <name>EAL2_808p</name>
</geneLocation>
<keyword evidence="1" id="KW-0472">Membrane</keyword>
<feature type="transmembrane region" description="Helical" evidence="1">
    <location>
        <begin position="248"/>
        <end position="275"/>
    </location>
</feature>
<feature type="transmembrane region" description="Helical" evidence="1">
    <location>
        <begin position="464"/>
        <end position="482"/>
    </location>
</feature>
<feature type="transmembrane region" description="Helical" evidence="1">
    <location>
        <begin position="29"/>
        <end position="50"/>
    </location>
</feature>
<accession>W8TQ49</accession>
<feature type="transmembrane region" description="Helical" evidence="1">
    <location>
        <begin position="332"/>
        <end position="350"/>
    </location>
</feature>
<keyword evidence="1" id="KW-1133">Transmembrane helix</keyword>
<feature type="transmembrane region" description="Helical" evidence="1">
    <location>
        <begin position="159"/>
        <end position="178"/>
    </location>
</feature>
<reference evidence="2 3" key="1">
    <citation type="journal article" date="2014" name="Genome Announc.">
        <title>Complete Genome Sequence of Amino Acid-Utilizing Eubacterium acidaminophilum al-2 (DSM 3953).</title>
        <authorList>
            <person name="Poehlein A."/>
            <person name="Andreesen J.R."/>
            <person name="Daniel R."/>
        </authorList>
    </citation>
    <scope>NUCLEOTIDE SEQUENCE [LARGE SCALE GENOMIC DNA]</scope>
    <source>
        <strain evidence="2 3">DSM 3953</strain>
        <plasmid evidence="3">Plasmid EAL2_808p</plasmid>
    </source>
</reference>
<feature type="transmembrane region" description="Helical" evidence="1">
    <location>
        <begin position="62"/>
        <end position="82"/>
    </location>
</feature>
<keyword evidence="2" id="KW-0614">Plasmid</keyword>
<sequence length="522" mass="56151">MDERISPLRKKYEYDFRVKLWDRKDINGFFGLFTNNLSNILVMASLLTVSIGMPDWIVYERILPAAGLSIFLSSLYYTWMAYKLSVKEGRNDITALPSGNSVPHMFLIVFMIMGPVYWDTGNPELAWHAGLAWCFVEGAIEISGSIIGPRVRDTIPRAAMLGALAGVSLTFIAMNPAMQAFRTPYIGLVSLAIILLGWLGNNRMPFNIPVGLFAIIVGTVIGWLTGHMDYQALVTSVSSVQPTYAKFSLINIIDGFGLAAPYLAAAIPLGVYNFFETMDNVESASIAGDDYSVRETLIADGTTSILGSFFGSPFPTAVFIGHPGWKKTGAKLAYTLMTGTAILLITWLNLTSLMLSLIPLVAIVPILLYIGLVIGAQAFTAVDGKYAPAVLLGIIPWISSWSQGNIDTVLGLAGKTADQIGFNALAVAGVEYNGMATLGAGAILVSMIWATLCVYIIDGQLVKAAVTSMIAAALAFVGMIHADGVGIGKANEMVAGYLMIGVLFIIINQLRIRESRNNKSGI</sequence>
<evidence type="ECO:0000313" key="2">
    <source>
        <dbReference type="EMBL" id="AHM58217.1"/>
    </source>
</evidence>
<feature type="transmembrane region" description="Helical" evidence="1">
    <location>
        <begin position="125"/>
        <end position="147"/>
    </location>
</feature>
<feature type="transmembrane region" description="Helical" evidence="1">
    <location>
        <begin position="184"/>
        <end position="201"/>
    </location>
</feature>
<feature type="transmembrane region" description="Helical" evidence="1">
    <location>
        <begin position="94"/>
        <end position="113"/>
    </location>
</feature>
<dbReference type="PANTHER" id="PTHR31610:SF0">
    <property type="entry name" value="SLC26A_SULP TRANSPORTER DOMAIN-CONTAINING PROTEIN"/>
    <property type="match status" value="1"/>
</dbReference>
<organism evidence="2 3">
    <name type="scientific">Peptoclostridium acidaminophilum DSM 3953</name>
    <dbReference type="NCBI Taxonomy" id="1286171"/>
    <lineage>
        <taxon>Bacteria</taxon>
        <taxon>Bacillati</taxon>
        <taxon>Bacillota</taxon>
        <taxon>Clostridia</taxon>
        <taxon>Peptostreptococcales</taxon>
        <taxon>Peptoclostridiaceae</taxon>
        <taxon>Peptoclostridium</taxon>
    </lineage>
</organism>
<feature type="transmembrane region" description="Helical" evidence="1">
    <location>
        <begin position="494"/>
        <end position="512"/>
    </location>
</feature>
<dbReference type="AlphaFoldDB" id="W8TQ49"/>
<proteinExistence type="predicted"/>
<keyword evidence="1" id="KW-0812">Transmembrane</keyword>
<feature type="transmembrane region" description="Helical" evidence="1">
    <location>
        <begin position="356"/>
        <end position="374"/>
    </location>
</feature>